<evidence type="ECO:0000256" key="7">
    <source>
        <dbReference type="SAM" id="SignalP"/>
    </source>
</evidence>
<dbReference type="Pfam" id="PF02265">
    <property type="entry name" value="S1-P1_nuclease"/>
    <property type="match status" value="1"/>
</dbReference>
<organism evidence="8 9">
    <name type="scientific">Uliginosibacterium aquaticum</name>
    <dbReference type="NCBI Taxonomy" id="2731212"/>
    <lineage>
        <taxon>Bacteria</taxon>
        <taxon>Pseudomonadati</taxon>
        <taxon>Pseudomonadota</taxon>
        <taxon>Betaproteobacteria</taxon>
        <taxon>Rhodocyclales</taxon>
        <taxon>Zoogloeaceae</taxon>
        <taxon>Uliginosibacterium</taxon>
    </lineage>
</organism>
<keyword evidence="3" id="KW-0255">Endonuclease</keyword>
<keyword evidence="4" id="KW-0378">Hydrolase</keyword>
<feature type="signal peptide" evidence="7">
    <location>
        <begin position="1"/>
        <end position="20"/>
    </location>
</feature>
<comment type="caution">
    <text evidence="8">The sequence shown here is derived from an EMBL/GenBank/DDBJ whole genome shotgun (WGS) entry which is preliminary data.</text>
</comment>
<evidence type="ECO:0000256" key="2">
    <source>
        <dbReference type="ARBA" id="ARBA00022723"/>
    </source>
</evidence>
<sequence>MLPRLLLMAALLCISGGARAWNAQGHAAVAAIAEAQLSPAALRQVSALLVGDLDRNEKSSGRKHLSEIASWPDEIRDEAVKTDPAAYKGWHVRSNQVCSEQLGACRDGNCVDQLIIRYAAVLADRSQPQRARNEALKWVVHLLGDLHMPLHSGVNRNGGGAKVLVTGMSLKPEDTFHTVWDGVLLNAALAGWTRQSQPVSRGRLAVDSPTQWMIETRDLARREVYEPLPGFSCDAKLREPIVLDLAYQQHSVAVIRAQIERAGLRLAQLLNQLLAD</sequence>
<dbReference type="Proteomes" id="UP000778523">
    <property type="component" value="Unassembled WGS sequence"/>
</dbReference>
<feature type="chain" id="PRO_5047308568" evidence="7">
    <location>
        <begin position="21"/>
        <end position="276"/>
    </location>
</feature>
<evidence type="ECO:0000256" key="6">
    <source>
        <dbReference type="ARBA" id="ARBA00023180"/>
    </source>
</evidence>
<dbReference type="Gene3D" id="1.10.575.10">
    <property type="entry name" value="P1 Nuclease"/>
    <property type="match status" value="1"/>
</dbReference>
<dbReference type="PANTHER" id="PTHR33146:SF26">
    <property type="entry name" value="ENDONUCLEASE 4"/>
    <property type="match status" value="1"/>
</dbReference>
<dbReference type="InterPro" id="IPR008947">
    <property type="entry name" value="PLipase_C/P1_nuclease_dom_sf"/>
</dbReference>
<evidence type="ECO:0000256" key="5">
    <source>
        <dbReference type="ARBA" id="ARBA00023157"/>
    </source>
</evidence>
<dbReference type="CDD" id="cd11010">
    <property type="entry name" value="S1-P1_nuclease"/>
    <property type="match status" value="1"/>
</dbReference>
<protein>
    <submittedName>
        <fullName evidence="8">S1/P1 nuclease</fullName>
    </submittedName>
</protein>
<keyword evidence="1" id="KW-0540">Nuclease</keyword>
<keyword evidence="9" id="KW-1185">Reference proteome</keyword>
<evidence type="ECO:0000256" key="4">
    <source>
        <dbReference type="ARBA" id="ARBA00022801"/>
    </source>
</evidence>
<gene>
    <name evidence="8" type="ORF">HJ583_003975</name>
</gene>
<reference evidence="8 9" key="1">
    <citation type="submission" date="2020-06" db="EMBL/GenBank/DDBJ databases">
        <title>Draft genome of Uliginosibacterium sp. IMCC34675.</title>
        <authorList>
            <person name="Song J."/>
        </authorList>
    </citation>
    <scope>NUCLEOTIDE SEQUENCE [LARGE SCALE GENOMIC DNA]</scope>
    <source>
        <strain evidence="8 9">IMCC34675</strain>
    </source>
</reference>
<evidence type="ECO:0000313" key="8">
    <source>
        <dbReference type="EMBL" id="NSL54173.1"/>
    </source>
</evidence>
<dbReference type="InterPro" id="IPR003154">
    <property type="entry name" value="S1/P1nuclease"/>
</dbReference>
<dbReference type="SUPFAM" id="SSF48537">
    <property type="entry name" value="Phospholipase C/P1 nuclease"/>
    <property type="match status" value="1"/>
</dbReference>
<evidence type="ECO:0000313" key="9">
    <source>
        <dbReference type="Proteomes" id="UP000778523"/>
    </source>
</evidence>
<dbReference type="PANTHER" id="PTHR33146">
    <property type="entry name" value="ENDONUCLEASE 4"/>
    <property type="match status" value="1"/>
</dbReference>
<dbReference type="EMBL" id="JABCSC020000001">
    <property type="protein sequence ID" value="NSL54173.1"/>
    <property type="molecule type" value="Genomic_DNA"/>
</dbReference>
<proteinExistence type="predicted"/>
<keyword evidence="7" id="KW-0732">Signal</keyword>
<dbReference type="RefSeq" id="WP_170020668.1">
    <property type="nucleotide sequence ID" value="NZ_JABCSC020000001.1"/>
</dbReference>
<keyword evidence="6" id="KW-0325">Glycoprotein</keyword>
<evidence type="ECO:0000256" key="1">
    <source>
        <dbReference type="ARBA" id="ARBA00022722"/>
    </source>
</evidence>
<evidence type="ECO:0000256" key="3">
    <source>
        <dbReference type="ARBA" id="ARBA00022759"/>
    </source>
</evidence>
<name>A0ABX2III6_9RHOO</name>
<keyword evidence="2" id="KW-0479">Metal-binding</keyword>
<keyword evidence="5" id="KW-1015">Disulfide bond</keyword>
<accession>A0ABX2III6</accession>